<dbReference type="OrthoDB" id="9912717at2"/>
<dbReference type="Proteomes" id="UP000249524">
    <property type="component" value="Unassembled WGS sequence"/>
</dbReference>
<name>A0A328BID2_9CAUL</name>
<proteinExistence type="predicted"/>
<protein>
    <submittedName>
        <fullName evidence="1">Uncharacterized protein</fullName>
    </submittedName>
</protein>
<gene>
    <name evidence="1" type="ORF">DJ019_09225</name>
</gene>
<keyword evidence="2" id="KW-1185">Reference proteome</keyword>
<dbReference type="EMBL" id="QFYS01000003">
    <property type="protein sequence ID" value="RAK66415.1"/>
    <property type="molecule type" value="Genomic_DNA"/>
</dbReference>
<dbReference type="AlphaFoldDB" id="A0A328BID2"/>
<accession>A0A328BID2</accession>
<evidence type="ECO:0000313" key="1">
    <source>
        <dbReference type="EMBL" id="RAK66415.1"/>
    </source>
</evidence>
<dbReference type="RefSeq" id="WP_111275724.1">
    <property type="nucleotide sequence ID" value="NZ_QFYS01000003.1"/>
</dbReference>
<organism evidence="1 2">
    <name type="scientific">Phenylobacterium kunshanense</name>
    <dbReference type="NCBI Taxonomy" id="1445034"/>
    <lineage>
        <taxon>Bacteria</taxon>
        <taxon>Pseudomonadati</taxon>
        <taxon>Pseudomonadota</taxon>
        <taxon>Alphaproteobacteria</taxon>
        <taxon>Caulobacterales</taxon>
        <taxon>Caulobacteraceae</taxon>
        <taxon>Phenylobacterium</taxon>
    </lineage>
</organism>
<reference evidence="1 2" key="1">
    <citation type="submission" date="2018-05" db="EMBL/GenBank/DDBJ databases">
        <authorList>
            <person name="Lanie J.A."/>
            <person name="Ng W.-L."/>
            <person name="Kazmierczak K.M."/>
            <person name="Andrzejewski T.M."/>
            <person name="Davidsen T.M."/>
            <person name="Wayne K.J."/>
            <person name="Tettelin H."/>
            <person name="Glass J.I."/>
            <person name="Rusch D."/>
            <person name="Podicherti R."/>
            <person name="Tsui H.-C.T."/>
            <person name="Winkler M.E."/>
        </authorList>
    </citation>
    <scope>NUCLEOTIDE SEQUENCE [LARGE SCALE GENOMIC DNA]</scope>
    <source>
        <strain evidence="1 2">BUT-10</strain>
    </source>
</reference>
<comment type="caution">
    <text evidence="1">The sequence shown here is derived from an EMBL/GenBank/DDBJ whole genome shotgun (WGS) entry which is preliminary data.</text>
</comment>
<sequence length="60" mass="6578">MSERFVVRPDTRGFSVFDLVLGQVAEIAKIPQQALSTEDAQHLAQLLNQQPTASATEPLN</sequence>
<evidence type="ECO:0000313" key="2">
    <source>
        <dbReference type="Proteomes" id="UP000249524"/>
    </source>
</evidence>